<dbReference type="GO" id="GO:0034553">
    <property type="term" value="P:mitochondrial respiratory chain complex II assembly"/>
    <property type="evidence" value="ECO:0007669"/>
    <property type="project" value="InterPro"/>
</dbReference>
<evidence type="ECO:0000256" key="1">
    <source>
        <dbReference type="ARBA" id="ARBA00004305"/>
    </source>
</evidence>
<accession>A0A3L6F5Z7</accession>
<evidence type="ECO:0000256" key="5">
    <source>
        <dbReference type="SAM" id="MobiDB-lite"/>
    </source>
</evidence>
<dbReference type="GO" id="GO:0005759">
    <property type="term" value="C:mitochondrial matrix"/>
    <property type="evidence" value="ECO:0007669"/>
    <property type="project" value="UniProtKB-SubCell"/>
</dbReference>
<organism evidence="7 8">
    <name type="scientific">Zea mays</name>
    <name type="common">Maize</name>
    <dbReference type="NCBI Taxonomy" id="4577"/>
    <lineage>
        <taxon>Eukaryota</taxon>
        <taxon>Viridiplantae</taxon>
        <taxon>Streptophyta</taxon>
        <taxon>Embryophyta</taxon>
        <taxon>Tracheophyta</taxon>
        <taxon>Spermatophyta</taxon>
        <taxon>Magnoliopsida</taxon>
        <taxon>Liliopsida</taxon>
        <taxon>Poales</taxon>
        <taxon>Poaceae</taxon>
        <taxon>PACMAD clade</taxon>
        <taxon>Panicoideae</taxon>
        <taxon>Andropogonodae</taxon>
        <taxon>Andropogoneae</taxon>
        <taxon>Tripsacinae</taxon>
        <taxon>Zea</taxon>
    </lineage>
</organism>
<dbReference type="EMBL" id="NCVQ01000005">
    <property type="protein sequence ID" value="PWZ28283.1"/>
    <property type="molecule type" value="Genomic_DNA"/>
</dbReference>
<evidence type="ECO:0000313" key="7">
    <source>
        <dbReference type="EMBL" id="PWZ28283.1"/>
    </source>
</evidence>
<feature type="region of interest" description="Disordered" evidence="5">
    <location>
        <begin position="39"/>
        <end position="72"/>
    </location>
</feature>
<evidence type="ECO:0000256" key="3">
    <source>
        <dbReference type="ARBA" id="ARBA00023186"/>
    </source>
</evidence>
<name>A0A3L6F5Z7_MAIZE</name>
<feature type="domain" description="Complex 1 LYR protein" evidence="6">
    <location>
        <begin position="93"/>
        <end position="153"/>
    </location>
</feature>
<reference evidence="7 8" key="1">
    <citation type="journal article" date="2018" name="Nat. Genet.">
        <title>Extensive intraspecific gene order and gene structural variations between Mo17 and other maize genomes.</title>
        <authorList>
            <person name="Sun S."/>
            <person name="Zhou Y."/>
            <person name="Chen J."/>
            <person name="Shi J."/>
            <person name="Zhao H."/>
            <person name="Zhao H."/>
            <person name="Song W."/>
            <person name="Zhang M."/>
            <person name="Cui Y."/>
            <person name="Dong X."/>
            <person name="Liu H."/>
            <person name="Ma X."/>
            <person name="Jiao Y."/>
            <person name="Wang B."/>
            <person name="Wei X."/>
            <person name="Stein J.C."/>
            <person name="Glaubitz J.C."/>
            <person name="Lu F."/>
            <person name="Yu G."/>
            <person name="Liang C."/>
            <person name="Fengler K."/>
            <person name="Li B."/>
            <person name="Rafalski A."/>
            <person name="Schnable P.S."/>
            <person name="Ware D.H."/>
            <person name="Buckler E.S."/>
            <person name="Lai J."/>
        </authorList>
    </citation>
    <scope>NUCLEOTIDE SEQUENCE [LARGE SCALE GENOMIC DNA]</scope>
    <source>
        <strain evidence="8">cv. Missouri 17</strain>
        <tissue evidence="7">Seedling</tissue>
    </source>
</reference>
<sequence length="169" mass="18783">MAAAAPAISLVADLAPAPATAPPSALLLQALSLSHGTRRNPMIWGKTKSKHNPRQSLDEKSKPKPSAFSRVPEGFYVGKDDMASRPKLSGIQKQVLALYRGFLRTARLKAPEERRRIESVILAEFRDNARSVDLRNFVHIEYLLRRGKKHLEQLKNPDITGLATLVVKK</sequence>
<dbReference type="Pfam" id="PF05347">
    <property type="entry name" value="Complex1_LYR"/>
    <property type="match status" value="1"/>
</dbReference>
<dbReference type="AlphaFoldDB" id="A0A3L6F5Z7"/>
<evidence type="ECO:0000256" key="2">
    <source>
        <dbReference type="ARBA" id="ARBA00023128"/>
    </source>
</evidence>
<proteinExistence type="inferred from homology"/>
<evidence type="ECO:0000259" key="6">
    <source>
        <dbReference type="Pfam" id="PF05347"/>
    </source>
</evidence>
<protein>
    <submittedName>
        <fullName evidence="7">Succinate dehydrogenase assembly factor 1A, mitochondrial</fullName>
    </submittedName>
</protein>
<comment type="similarity">
    <text evidence="4">Belongs to the complex I LYR family. SDHAF1 subfamily.</text>
</comment>
<dbReference type="InterPro" id="IPR045295">
    <property type="entry name" value="Complex1_LYR_SDHAF1_LYRM8"/>
</dbReference>
<dbReference type="InterPro" id="IPR008011">
    <property type="entry name" value="Complex1_LYR_dom"/>
</dbReference>
<comment type="subcellular location">
    <subcellularLocation>
        <location evidence="1">Mitochondrion matrix</location>
    </subcellularLocation>
</comment>
<gene>
    <name evidence="7" type="primary">sdhaf1A_0</name>
    <name evidence="7" type="ORF">Zm00014a_038927</name>
</gene>
<keyword evidence="3" id="KW-0143">Chaperone</keyword>
<keyword evidence="2" id="KW-0496">Mitochondrion</keyword>
<evidence type="ECO:0000313" key="8">
    <source>
        <dbReference type="Proteomes" id="UP000251960"/>
    </source>
</evidence>
<dbReference type="PANTHER" id="PTHR13675">
    <property type="entry name" value="LYR MOTIF-CONTAINING PROTEIN 2"/>
    <property type="match status" value="1"/>
</dbReference>
<dbReference type="ExpressionAtlas" id="A0A3L6F5Z7">
    <property type="expression patterns" value="baseline and differential"/>
</dbReference>
<dbReference type="Proteomes" id="UP000251960">
    <property type="component" value="Chromosome 4"/>
</dbReference>
<comment type="caution">
    <text evidence="7">The sequence shown here is derived from an EMBL/GenBank/DDBJ whole genome shotgun (WGS) entry which is preliminary data.</text>
</comment>
<dbReference type="PANTHER" id="PTHR13675:SF1">
    <property type="entry name" value="SUCCINATE DEHYDROGENASE ASSEMBLY FACTOR 1, MITOCHONDRIAL"/>
    <property type="match status" value="1"/>
</dbReference>
<evidence type="ECO:0000256" key="4">
    <source>
        <dbReference type="ARBA" id="ARBA00025715"/>
    </source>
</evidence>
<dbReference type="CDD" id="cd20268">
    <property type="entry name" value="Complex1_LYR_SDHAF1_LYRM8"/>
    <property type="match status" value="1"/>
</dbReference>